<reference evidence="4" key="2">
    <citation type="submission" date="2022-11" db="EMBL/GenBank/DDBJ databases">
        <title>Whole genome sequence of Levilactobacillus brevis SMB091.</title>
        <authorList>
            <person name="Kim J.-M."/>
            <person name="Kim O.-C."/>
            <person name="Choi Y.H."/>
            <person name="Han N.S."/>
            <person name="Hurh B."/>
        </authorList>
    </citation>
    <scope>NUCLEOTIDE SEQUENCE</scope>
    <source>
        <strain evidence="4">SMB091</strain>
        <plasmid evidence="4">pBRV522</plasmid>
    </source>
</reference>
<dbReference type="CDD" id="cd00093">
    <property type="entry name" value="HTH_XRE"/>
    <property type="match status" value="1"/>
</dbReference>
<protein>
    <submittedName>
        <fullName evidence="3 4">Transcriptional regulator</fullName>
    </submittedName>
</protein>
<dbReference type="Pfam" id="PF01381">
    <property type="entry name" value="HTH_3"/>
    <property type="match status" value="1"/>
</dbReference>
<dbReference type="SUPFAM" id="SSF47413">
    <property type="entry name" value="lambda repressor-like DNA-binding domains"/>
    <property type="match status" value="1"/>
</dbReference>
<feature type="domain" description="HTH cro/C1-type" evidence="2">
    <location>
        <begin position="5"/>
        <end position="59"/>
    </location>
</feature>
<dbReference type="GO" id="GO:0003677">
    <property type="term" value="F:DNA binding"/>
    <property type="evidence" value="ECO:0007669"/>
    <property type="project" value="UniProtKB-KW"/>
</dbReference>
<evidence type="ECO:0000313" key="3">
    <source>
        <dbReference type="EMBL" id="AXO59003.1"/>
    </source>
</evidence>
<evidence type="ECO:0000259" key="2">
    <source>
        <dbReference type="PROSITE" id="PS50943"/>
    </source>
</evidence>
<dbReference type="InterPro" id="IPR010982">
    <property type="entry name" value="Lambda_DNA-bd_dom_sf"/>
</dbReference>
<gene>
    <name evidence="3" type="primary">breD</name>
    <name evidence="4" type="ORF">ORR04_13265</name>
</gene>
<dbReference type="RefSeq" id="WP_042253513.1">
    <property type="nucleotide sequence ID" value="NZ_BBOW01000011.1"/>
</dbReference>
<dbReference type="EMBL" id="MF983855">
    <property type="protein sequence ID" value="AXO59003.1"/>
    <property type="molecule type" value="Genomic_DNA"/>
</dbReference>
<dbReference type="AlphaFoldDB" id="A0A346H5H1"/>
<proteinExistence type="predicted"/>
<geneLocation type="plasmid" evidence="4 5">
    <name>pBRV522</name>
</geneLocation>
<name>A0A346H5H1_LEVBR</name>
<dbReference type="Proteomes" id="UP001164768">
    <property type="component" value="Plasmid pBRV522"/>
</dbReference>
<sequence length="65" mass="7370">MDNKIREYRKKKNLSQAELAEEVGLARQTVGLLENKSYNPSLKVCLNIANVLDTTLDSLFNPKSF</sequence>
<reference evidence="3" key="1">
    <citation type="submission" date="2017-09" db="EMBL/GenBank/DDBJ databases">
        <title>Characterization of brevicin JP0064 produced Lactobacillus brevis JP0063 and analysis of its encoding gene.</title>
        <authorList>
            <person name="Park J.-Y."/>
        </authorList>
    </citation>
    <scope>NUCLEOTIDE SEQUENCE</scope>
    <source>
        <strain evidence="3">JP0063</strain>
    </source>
</reference>
<dbReference type="SMART" id="SM00530">
    <property type="entry name" value="HTH_XRE"/>
    <property type="match status" value="1"/>
</dbReference>
<keyword evidence="1" id="KW-0238">DNA-binding</keyword>
<evidence type="ECO:0000256" key="1">
    <source>
        <dbReference type="ARBA" id="ARBA00023125"/>
    </source>
</evidence>
<organism evidence="3">
    <name type="scientific">Levilactobacillus brevis</name>
    <name type="common">Lactobacillus brevis</name>
    <dbReference type="NCBI Taxonomy" id="1580"/>
    <lineage>
        <taxon>Bacteria</taxon>
        <taxon>Bacillati</taxon>
        <taxon>Bacillota</taxon>
        <taxon>Bacilli</taxon>
        <taxon>Lactobacillales</taxon>
        <taxon>Lactobacillaceae</taxon>
        <taxon>Levilactobacillus</taxon>
    </lineage>
</organism>
<dbReference type="EMBL" id="CP113121">
    <property type="protein sequence ID" value="WAD03066.1"/>
    <property type="molecule type" value="Genomic_DNA"/>
</dbReference>
<keyword evidence="4" id="KW-0614">Plasmid</keyword>
<accession>A0A346H5H1</accession>
<dbReference type="Gene3D" id="1.10.260.40">
    <property type="entry name" value="lambda repressor-like DNA-binding domains"/>
    <property type="match status" value="1"/>
</dbReference>
<dbReference type="PROSITE" id="PS50943">
    <property type="entry name" value="HTH_CROC1"/>
    <property type="match status" value="1"/>
</dbReference>
<evidence type="ECO:0000313" key="5">
    <source>
        <dbReference type="Proteomes" id="UP001164768"/>
    </source>
</evidence>
<dbReference type="PANTHER" id="PTHR46558">
    <property type="entry name" value="TRACRIPTIONAL REGULATORY PROTEIN-RELATED-RELATED"/>
    <property type="match status" value="1"/>
</dbReference>
<evidence type="ECO:0000313" key="4">
    <source>
        <dbReference type="EMBL" id="WAD03066.1"/>
    </source>
</evidence>
<dbReference type="InterPro" id="IPR001387">
    <property type="entry name" value="Cro/C1-type_HTH"/>
</dbReference>
<dbReference type="PANTHER" id="PTHR46558:SF5">
    <property type="entry name" value="TRANSCRIPTION REGULATOR"/>
    <property type="match status" value="1"/>
</dbReference>